<keyword evidence="2" id="KW-1185">Reference proteome</keyword>
<accession>A0ABN8IQ95</accession>
<organism evidence="1 2">
    <name type="scientific">Iphiclides podalirius</name>
    <name type="common">scarce swallowtail</name>
    <dbReference type="NCBI Taxonomy" id="110791"/>
    <lineage>
        <taxon>Eukaryota</taxon>
        <taxon>Metazoa</taxon>
        <taxon>Ecdysozoa</taxon>
        <taxon>Arthropoda</taxon>
        <taxon>Hexapoda</taxon>
        <taxon>Insecta</taxon>
        <taxon>Pterygota</taxon>
        <taxon>Neoptera</taxon>
        <taxon>Endopterygota</taxon>
        <taxon>Lepidoptera</taxon>
        <taxon>Glossata</taxon>
        <taxon>Ditrysia</taxon>
        <taxon>Papilionoidea</taxon>
        <taxon>Papilionidae</taxon>
        <taxon>Papilioninae</taxon>
        <taxon>Iphiclides</taxon>
    </lineage>
</organism>
<evidence type="ECO:0000313" key="1">
    <source>
        <dbReference type="EMBL" id="CAH2060889.1"/>
    </source>
</evidence>
<feature type="non-terminal residue" evidence="1">
    <location>
        <position position="90"/>
    </location>
</feature>
<evidence type="ECO:0000313" key="2">
    <source>
        <dbReference type="Proteomes" id="UP000837857"/>
    </source>
</evidence>
<name>A0ABN8IQ95_9NEOP</name>
<reference evidence="1" key="1">
    <citation type="submission" date="2022-03" db="EMBL/GenBank/DDBJ databases">
        <authorList>
            <person name="Martin H S."/>
        </authorList>
    </citation>
    <scope>NUCLEOTIDE SEQUENCE</scope>
</reference>
<sequence length="90" mass="10240">MGSMLRRIRGHTLYCGIVTEARAAAAERDGFTERPWRGGARGACGIRRFNHPRRERDGGIGSRRAREREMRCRAIDRLADHAHPGETRAR</sequence>
<dbReference type="Proteomes" id="UP000837857">
    <property type="component" value="Chromosome 27"/>
</dbReference>
<protein>
    <submittedName>
        <fullName evidence="1">Uncharacterized protein</fullName>
    </submittedName>
</protein>
<gene>
    <name evidence="1" type="ORF">IPOD504_LOCUS11220</name>
</gene>
<proteinExistence type="predicted"/>
<dbReference type="EMBL" id="OW152839">
    <property type="protein sequence ID" value="CAH2060889.1"/>
    <property type="molecule type" value="Genomic_DNA"/>
</dbReference>